<feature type="transmembrane region" description="Helical" evidence="2">
    <location>
        <begin position="68"/>
        <end position="86"/>
    </location>
</feature>
<name>A0AA37H1X9_9PEZI</name>
<evidence type="ECO:0000313" key="3">
    <source>
        <dbReference type="EMBL" id="GJC91009.1"/>
    </source>
</evidence>
<sequence>MSAVTARTATRTFAAPLQRAAFSVAPSRAAAGPTPGENNFGSKKPGESPVEIPVFNLRHITSSPRARFWLIAGFCVIGGVEMYGWYNFGPRILGWEEERKGGENV</sequence>
<dbReference type="AlphaFoldDB" id="A0AA37H1X9"/>
<evidence type="ECO:0000313" key="4">
    <source>
        <dbReference type="Proteomes" id="UP001055172"/>
    </source>
</evidence>
<accession>A0AA37H1X9</accession>
<dbReference type="EMBL" id="BPPX01000065">
    <property type="protein sequence ID" value="GJC91009.1"/>
    <property type="molecule type" value="Genomic_DNA"/>
</dbReference>
<reference evidence="3 4" key="1">
    <citation type="submission" date="2021-07" db="EMBL/GenBank/DDBJ databases">
        <title>Genome data of Colletotrichum spaethianum.</title>
        <authorList>
            <person name="Utami Y.D."/>
            <person name="Hiruma K."/>
        </authorList>
    </citation>
    <scope>NUCLEOTIDE SEQUENCE [LARGE SCALE GENOMIC DNA]</scope>
    <source>
        <strain evidence="3 4">MAFF 242679</strain>
    </source>
</reference>
<keyword evidence="2" id="KW-0472">Membrane</keyword>
<dbReference type="Proteomes" id="UP001055172">
    <property type="component" value="Unassembled WGS sequence"/>
</dbReference>
<evidence type="ECO:0000256" key="2">
    <source>
        <dbReference type="SAM" id="Phobius"/>
    </source>
</evidence>
<gene>
    <name evidence="3" type="ORF">ColLi_13847</name>
</gene>
<keyword evidence="2" id="KW-0812">Transmembrane</keyword>
<evidence type="ECO:0000256" key="1">
    <source>
        <dbReference type="SAM" id="MobiDB-lite"/>
    </source>
</evidence>
<proteinExistence type="predicted"/>
<organism evidence="3 4">
    <name type="scientific">Colletotrichum liriopes</name>
    <dbReference type="NCBI Taxonomy" id="708192"/>
    <lineage>
        <taxon>Eukaryota</taxon>
        <taxon>Fungi</taxon>
        <taxon>Dikarya</taxon>
        <taxon>Ascomycota</taxon>
        <taxon>Pezizomycotina</taxon>
        <taxon>Sordariomycetes</taxon>
        <taxon>Hypocreomycetidae</taxon>
        <taxon>Glomerellales</taxon>
        <taxon>Glomerellaceae</taxon>
        <taxon>Colletotrichum</taxon>
        <taxon>Colletotrichum spaethianum species complex</taxon>
    </lineage>
</organism>
<keyword evidence="4" id="KW-1185">Reference proteome</keyword>
<protein>
    <submittedName>
        <fullName evidence="3">Uncharacterized protein</fullName>
    </submittedName>
</protein>
<comment type="caution">
    <text evidence="3">The sequence shown here is derived from an EMBL/GenBank/DDBJ whole genome shotgun (WGS) entry which is preliminary data.</text>
</comment>
<feature type="region of interest" description="Disordered" evidence="1">
    <location>
        <begin position="26"/>
        <end position="48"/>
    </location>
</feature>
<keyword evidence="2" id="KW-1133">Transmembrane helix</keyword>